<evidence type="ECO:0000313" key="3">
    <source>
        <dbReference type="Proteomes" id="UP000647172"/>
    </source>
</evidence>
<comment type="caution">
    <text evidence="2">The sequence shown here is derived from an EMBL/GenBank/DDBJ whole genome shotgun (WGS) entry which is preliminary data.</text>
</comment>
<dbReference type="EMBL" id="BOMQ01000063">
    <property type="protein sequence ID" value="GIE51833.1"/>
    <property type="molecule type" value="Genomic_DNA"/>
</dbReference>
<dbReference type="RefSeq" id="WP_203772739.1">
    <property type="nucleotide sequence ID" value="NZ_BAAAYJ010000012.1"/>
</dbReference>
<dbReference type="InterPro" id="IPR018535">
    <property type="entry name" value="DUF1996"/>
</dbReference>
<dbReference type="Proteomes" id="UP000647172">
    <property type="component" value="Unassembled WGS sequence"/>
</dbReference>
<name>A0A919JLG3_9ACTN</name>
<feature type="domain" description="DUF1996" evidence="1">
    <location>
        <begin position="77"/>
        <end position="262"/>
    </location>
</feature>
<evidence type="ECO:0000313" key="2">
    <source>
        <dbReference type="EMBL" id="GIE51833.1"/>
    </source>
</evidence>
<dbReference type="PANTHER" id="PTHR43662:SF3">
    <property type="entry name" value="DOMAIN PROTEIN, PUTATIVE (AFU_ORTHOLOGUE AFUA_6G11970)-RELATED"/>
    <property type="match status" value="1"/>
</dbReference>
<organism evidence="2 3">
    <name type="scientific">Actinoplanes nipponensis</name>
    <dbReference type="NCBI Taxonomy" id="135950"/>
    <lineage>
        <taxon>Bacteria</taxon>
        <taxon>Bacillati</taxon>
        <taxon>Actinomycetota</taxon>
        <taxon>Actinomycetes</taxon>
        <taxon>Micromonosporales</taxon>
        <taxon>Micromonosporaceae</taxon>
        <taxon>Actinoplanes</taxon>
    </lineage>
</organism>
<protein>
    <recommendedName>
        <fullName evidence="1">DUF1996 domain-containing protein</fullName>
    </recommendedName>
</protein>
<gene>
    <name evidence="2" type="ORF">Ani05nite_53670</name>
</gene>
<reference evidence="2" key="1">
    <citation type="submission" date="2021-01" db="EMBL/GenBank/DDBJ databases">
        <title>Whole genome shotgun sequence of Actinoplanes nipponensis NBRC 14063.</title>
        <authorList>
            <person name="Komaki H."/>
            <person name="Tamura T."/>
        </authorList>
    </citation>
    <scope>NUCLEOTIDE SEQUENCE</scope>
    <source>
        <strain evidence="2">NBRC 14063</strain>
    </source>
</reference>
<dbReference type="Pfam" id="PF09362">
    <property type="entry name" value="DUF1996"/>
    <property type="match status" value="1"/>
</dbReference>
<proteinExistence type="predicted"/>
<sequence>MAYAATGLRRAVLWALAIELLLAGGAIAAGMLRRPALGPDYVPIDRVAARPVEPGAGSYTWDCGRNENGHRNTSNIVVTPGRAGPAHHVHDFLGNLSVRVGSTVRSLAGGGTTCANGDESTYYWPVLRTVGRQDGPHGGAVRVPAAVSFTFLGNSRGPVVAMPRLLRGAVGDAYAVTNGGARAAPVWSCSGSPERRTLRYVVCPRGEQVLRVFDFPSCWDGRRVDSADHRQQLVFTRPGGGCPISTFAVPRLRIVVAYDLAPGTRYRIDSFDAQRHSPLTDHAFFVNLMPDALMAEAVRCLNAGRDCQ</sequence>
<keyword evidence="3" id="KW-1185">Reference proteome</keyword>
<dbReference type="PANTHER" id="PTHR43662">
    <property type="match status" value="1"/>
</dbReference>
<accession>A0A919JLG3</accession>
<evidence type="ECO:0000259" key="1">
    <source>
        <dbReference type="Pfam" id="PF09362"/>
    </source>
</evidence>
<dbReference type="AlphaFoldDB" id="A0A919JLG3"/>